<reference evidence="4 5" key="1">
    <citation type="submission" date="2016-05" db="EMBL/GenBank/DDBJ databases">
        <authorList>
            <person name="Lavstsen T."/>
            <person name="Jespersen J.S."/>
        </authorList>
    </citation>
    <scope>NUCLEOTIDE SEQUENCE [LARGE SCALE GENOMIC DNA]</scope>
    <source>
        <strain evidence="4 5">KCJ1736</strain>
    </source>
</reference>
<dbReference type="InterPro" id="IPR040372">
    <property type="entry name" value="YaeB-like"/>
</dbReference>
<dbReference type="Proteomes" id="UP000077098">
    <property type="component" value="Unassembled WGS sequence"/>
</dbReference>
<dbReference type="CDD" id="cd09281">
    <property type="entry name" value="UPF0066"/>
    <property type="match status" value="1"/>
</dbReference>
<evidence type="ECO:0000313" key="4">
    <source>
        <dbReference type="EMBL" id="OAE48358.1"/>
    </source>
</evidence>
<dbReference type="PANTHER" id="PTHR12818:SF0">
    <property type="entry name" value="TRNA (ADENINE(37)-N6)-METHYLTRANSFERASE"/>
    <property type="match status" value="1"/>
</dbReference>
<dbReference type="Pfam" id="PF01980">
    <property type="entry name" value="TrmO_N"/>
    <property type="match status" value="1"/>
</dbReference>
<dbReference type="GO" id="GO:0008168">
    <property type="term" value="F:methyltransferase activity"/>
    <property type="evidence" value="ECO:0007669"/>
    <property type="project" value="UniProtKB-KW"/>
</dbReference>
<comment type="caution">
    <text evidence="4">The sequence shown here is derived from an EMBL/GenBank/DDBJ whole genome shotgun (WGS) entry which is preliminary data.</text>
</comment>
<organism evidence="4 5">
    <name type="scientific">Agrobacterium tumefaciens</name>
    <dbReference type="NCBI Taxonomy" id="358"/>
    <lineage>
        <taxon>Bacteria</taxon>
        <taxon>Pseudomonadati</taxon>
        <taxon>Pseudomonadota</taxon>
        <taxon>Alphaproteobacteria</taxon>
        <taxon>Hyphomicrobiales</taxon>
        <taxon>Rhizobiaceae</taxon>
        <taxon>Rhizobium/Agrobacterium group</taxon>
        <taxon>Agrobacterium</taxon>
        <taxon>Agrobacterium tumefaciens complex</taxon>
    </lineage>
</organism>
<evidence type="ECO:0000256" key="1">
    <source>
        <dbReference type="ARBA" id="ARBA00022691"/>
    </source>
</evidence>
<accession>A0A176XHJ5</accession>
<feature type="domain" description="TsaA-like" evidence="3">
    <location>
        <begin position="27"/>
        <end position="156"/>
    </location>
</feature>
<comment type="similarity">
    <text evidence="2">Belongs to the tRNA methyltransferase O family.</text>
</comment>
<proteinExistence type="inferred from homology"/>
<keyword evidence="4" id="KW-0808">Transferase</keyword>
<dbReference type="SUPFAM" id="SSF118196">
    <property type="entry name" value="YaeB-like"/>
    <property type="match status" value="1"/>
</dbReference>
<sequence length="156" mass="17767">MKNCLVDAPLRLNELAVDAEPPSDDHITFIGTVRTPWTTTEKPPRMGERSGPICTIEILRQWRTALSGIEQYPFLEVLYWMHLSRRDLLLQCPADDGLSKGTFSIRSPIRPNPIATSIVRLESRLEGSLFVRGMDCYDNTPVLDIKPYRGLCRPLR</sequence>
<dbReference type="PROSITE" id="PS51668">
    <property type="entry name" value="TSAA_2"/>
    <property type="match status" value="1"/>
</dbReference>
<dbReference type="GO" id="GO:0032259">
    <property type="term" value="P:methylation"/>
    <property type="evidence" value="ECO:0007669"/>
    <property type="project" value="UniProtKB-KW"/>
</dbReference>
<name>A0A176XHJ5_AGRTU</name>
<protein>
    <submittedName>
        <fullName evidence="4">tRNA-Thr(GGU) m(6)t(6)A37 methyltransferase TsaA</fullName>
    </submittedName>
</protein>
<dbReference type="InterPro" id="IPR036414">
    <property type="entry name" value="YaeB_N_sf"/>
</dbReference>
<dbReference type="PANTHER" id="PTHR12818">
    <property type="entry name" value="TRNA (ADENINE(37)-N6)-METHYLTRANSFERASE"/>
    <property type="match status" value="1"/>
</dbReference>
<dbReference type="EMBL" id="LXPS01000006">
    <property type="protein sequence ID" value="OAE48358.1"/>
    <property type="molecule type" value="Genomic_DNA"/>
</dbReference>
<dbReference type="Gene3D" id="2.40.30.70">
    <property type="entry name" value="YaeB-like"/>
    <property type="match status" value="1"/>
</dbReference>
<gene>
    <name evidence="4" type="ORF">A7J57_21985</name>
</gene>
<dbReference type="AlphaFoldDB" id="A0A176XHJ5"/>
<dbReference type="InterPro" id="IPR036413">
    <property type="entry name" value="YaeB-like_sf"/>
</dbReference>
<keyword evidence="4" id="KW-0489">Methyltransferase</keyword>
<evidence type="ECO:0000313" key="5">
    <source>
        <dbReference type="Proteomes" id="UP000077098"/>
    </source>
</evidence>
<evidence type="ECO:0000256" key="2">
    <source>
        <dbReference type="ARBA" id="ARBA00033753"/>
    </source>
</evidence>
<dbReference type="InterPro" id="IPR023370">
    <property type="entry name" value="TrmO-like_N"/>
</dbReference>
<evidence type="ECO:0000259" key="3">
    <source>
        <dbReference type="PROSITE" id="PS51668"/>
    </source>
</evidence>
<dbReference type="RefSeq" id="WP_063947858.1">
    <property type="nucleotide sequence ID" value="NZ_LXPS01000006.1"/>
</dbReference>
<dbReference type="NCBIfam" id="TIGR00104">
    <property type="entry name" value="tRNA_TsaA"/>
    <property type="match status" value="1"/>
</dbReference>
<keyword evidence="1" id="KW-0949">S-adenosyl-L-methionine</keyword>